<evidence type="ECO:0000313" key="2">
    <source>
        <dbReference type="Proteomes" id="UP000814128"/>
    </source>
</evidence>
<organism evidence="1 2">
    <name type="scientific">Vararia minispora EC-137</name>
    <dbReference type="NCBI Taxonomy" id="1314806"/>
    <lineage>
        <taxon>Eukaryota</taxon>
        <taxon>Fungi</taxon>
        <taxon>Dikarya</taxon>
        <taxon>Basidiomycota</taxon>
        <taxon>Agaricomycotina</taxon>
        <taxon>Agaricomycetes</taxon>
        <taxon>Russulales</taxon>
        <taxon>Lachnocladiaceae</taxon>
        <taxon>Vararia</taxon>
    </lineage>
</organism>
<reference evidence="1" key="2">
    <citation type="journal article" date="2022" name="New Phytol.">
        <title>Evolutionary transition to the ectomycorrhizal habit in the genomes of a hyperdiverse lineage of mushroom-forming fungi.</title>
        <authorList>
            <person name="Looney B."/>
            <person name="Miyauchi S."/>
            <person name="Morin E."/>
            <person name="Drula E."/>
            <person name="Courty P.E."/>
            <person name="Kohler A."/>
            <person name="Kuo A."/>
            <person name="LaButti K."/>
            <person name="Pangilinan J."/>
            <person name="Lipzen A."/>
            <person name="Riley R."/>
            <person name="Andreopoulos W."/>
            <person name="He G."/>
            <person name="Johnson J."/>
            <person name="Nolan M."/>
            <person name="Tritt A."/>
            <person name="Barry K.W."/>
            <person name="Grigoriev I.V."/>
            <person name="Nagy L.G."/>
            <person name="Hibbett D."/>
            <person name="Henrissat B."/>
            <person name="Matheny P.B."/>
            <person name="Labbe J."/>
            <person name="Martin F.M."/>
        </authorList>
    </citation>
    <scope>NUCLEOTIDE SEQUENCE</scope>
    <source>
        <strain evidence="1">EC-137</strain>
    </source>
</reference>
<protein>
    <submittedName>
        <fullName evidence="1">Uncharacterized protein</fullName>
    </submittedName>
</protein>
<dbReference type="Proteomes" id="UP000814128">
    <property type="component" value="Unassembled WGS sequence"/>
</dbReference>
<gene>
    <name evidence="1" type="ORF">K488DRAFT_59374</name>
</gene>
<reference evidence="1" key="1">
    <citation type="submission" date="2021-02" db="EMBL/GenBank/DDBJ databases">
        <authorList>
            <consortium name="DOE Joint Genome Institute"/>
            <person name="Ahrendt S."/>
            <person name="Looney B.P."/>
            <person name="Miyauchi S."/>
            <person name="Morin E."/>
            <person name="Drula E."/>
            <person name="Courty P.E."/>
            <person name="Chicoki N."/>
            <person name="Fauchery L."/>
            <person name="Kohler A."/>
            <person name="Kuo A."/>
            <person name="Labutti K."/>
            <person name="Pangilinan J."/>
            <person name="Lipzen A."/>
            <person name="Riley R."/>
            <person name="Andreopoulos W."/>
            <person name="He G."/>
            <person name="Johnson J."/>
            <person name="Barry K.W."/>
            <person name="Grigoriev I.V."/>
            <person name="Nagy L."/>
            <person name="Hibbett D."/>
            <person name="Henrissat B."/>
            <person name="Matheny P.B."/>
            <person name="Labbe J."/>
            <person name="Martin F."/>
        </authorList>
    </citation>
    <scope>NUCLEOTIDE SEQUENCE</scope>
    <source>
        <strain evidence="1">EC-137</strain>
    </source>
</reference>
<accession>A0ACB8Q8Q0</accession>
<sequence>MSIIDCVDSKPSDELRYFSLIREVMKTGKVCLDRLETGTISIFAPPSLRFSLSNSTLPLITTKRIFFRGILEELL</sequence>
<keyword evidence="2" id="KW-1185">Reference proteome</keyword>
<proteinExistence type="predicted"/>
<evidence type="ECO:0000313" key="1">
    <source>
        <dbReference type="EMBL" id="KAI0028168.1"/>
    </source>
</evidence>
<name>A0ACB8Q8Q0_9AGAM</name>
<dbReference type="EMBL" id="MU273785">
    <property type="protein sequence ID" value="KAI0028168.1"/>
    <property type="molecule type" value="Genomic_DNA"/>
</dbReference>
<comment type="caution">
    <text evidence="1">The sequence shown here is derived from an EMBL/GenBank/DDBJ whole genome shotgun (WGS) entry which is preliminary data.</text>
</comment>